<proteinExistence type="predicted"/>
<sequence>MHDYNLSLPEDFEDYEWEVTAKGYFSEAFLTVAKIRYRLNFYDAVRLQQEVDSTLESGTMFFEPNLLVIKAVDKVKIEEAVELLVRSGQTRFLLPE</sequence>
<protein>
    <submittedName>
        <fullName evidence="1">Uncharacterized protein</fullName>
    </submittedName>
</protein>
<evidence type="ECO:0000313" key="1">
    <source>
        <dbReference type="EMBL" id="GGC87352.1"/>
    </source>
</evidence>
<dbReference type="RefSeq" id="WP_188567721.1">
    <property type="nucleotide sequence ID" value="NZ_BMED01000004.1"/>
</dbReference>
<comment type="caution">
    <text evidence="1">The sequence shown here is derived from an EMBL/GenBank/DDBJ whole genome shotgun (WGS) entry which is preliminary data.</text>
</comment>
<dbReference type="AlphaFoldDB" id="A0A916UTQ4"/>
<dbReference type="EMBL" id="BMED01000004">
    <property type="protein sequence ID" value="GGC87352.1"/>
    <property type="molecule type" value="Genomic_DNA"/>
</dbReference>
<reference evidence="1" key="2">
    <citation type="submission" date="2020-09" db="EMBL/GenBank/DDBJ databases">
        <authorList>
            <person name="Sun Q."/>
            <person name="Zhou Y."/>
        </authorList>
    </citation>
    <scope>NUCLEOTIDE SEQUENCE</scope>
    <source>
        <strain evidence="1">CGMCC 1.10998</strain>
    </source>
</reference>
<name>A0A916UTQ4_9BURK</name>
<accession>A0A916UTQ4</accession>
<keyword evidence="2" id="KW-1185">Reference proteome</keyword>
<gene>
    <name evidence="1" type="ORF">GCM10011396_38250</name>
</gene>
<reference evidence="1" key="1">
    <citation type="journal article" date="2014" name="Int. J. Syst. Evol. Microbiol.">
        <title>Complete genome sequence of Corynebacterium casei LMG S-19264T (=DSM 44701T), isolated from a smear-ripened cheese.</title>
        <authorList>
            <consortium name="US DOE Joint Genome Institute (JGI-PGF)"/>
            <person name="Walter F."/>
            <person name="Albersmeier A."/>
            <person name="Kalinowski J."/>
            <person name="Ruckert C."/>
        </authorList>
    </citation>
    <scope>NUCLEOTIDE SEQUENCE</scope>
    <source>
        <strain evidence="1">CGMCC 1.10998</strain>
    </source>
</reference>
<evidence type="ECO:0000313" key="2">
    <source>
        <dbReference type="Proteomes" id="UP000637423"/>
    </source>
</evidence>
<organism evidence="1 2">
    <name type="scientific">Undibacterium terreum</name>
    <dbReference type="NCBI Taxonomy" id="1224302"/>
    <lineage>
        <taxon>Bacteria</taxon>
        <taxon>Pseudomonadati</taxon>
        <taxon>Pseudomonadota</taxon>
        <taxon>Betaproteobacteria</taxon>
        <taxon>Burkholderiales</taxon>
        <taxon>Oxalobacteraceae</taxon>
        <taxon>Undibacterium</taxon>
    </lineage>
</organism>
<dbReference type="Proteomes" id="UP000637423">
    <property type="component" value="Unassembled WGS sequence"/>
</dbReference>